<comment type="caution">
    <text evidence="1">The sequence shown here is derived from an EMBL/GenBank/DDBJ whole genome shotgun (WGS) entry which is preliminary data.</text>
</comment>
<name>A0AAD7BCH0_9AGAR</name>
<accession>A0AAD7BCH0</accession>
<dbReference type="AlphaFoldDB" id="A0AAD7BCH0"/>
<organism evidence="1 2">
    <name type="scientific">Roridomyces roridus</name>
    <dbReference type="NCBI Taxonomy" id="1738132"/>
    <lineage>
        <taxon>Eukaryota</taxon>
        <taxon>Fungi</taxon>
        <taxon>Dikarya</taxon>
        <taxon>Basidiomycota</taxon>
        <taxon>Agaricomycotina</taxon>
        <taxon>Agaricomycetes</taxon>
        <taxon>Agaricomycetidae</taxon>
        <taxon>Agaricales</taxon>
        <taxon>Marasmiineae</taxon>
        <taxon>Mycenaceae</taxon>
        <taxon>Roridomyces</taxon>
    </lineage>
</organism>
<evidence type="ECO:0000313" key="2">
    <source>
        <dbReference type="Proteomes" id="UP001221142"/>
    </source>
</evidence>
<proteinExistence type="predicted"/>
<dbReference type="EMBL" id="JARKIF010000022">
    <property type="protein sequence ID" value="KAJ7616638.1"/>
    <property type="molecule type" value="Genomic_DNA"/>
</dbReference>
<dbReference type="Proteomes" id="UP001221142">
    <property type="component" value="Unassembled WGS sequence"/>
</dbReference>
<sequence>MLTGFEPSCSHARRKRLGALFSTGYENIRDNMRALFGDGVIDQTSPVWGIDEEGEIRGCYRASGYPGLWFTGGNFAVSRFGSKQVGLLIKAIQLDLQSAWVASHIPNSDRHGTALIGRPGGVQSLMIKPWLAPQLRKCWDRIAGRRSGL</sequence>
<keyword evidence="2" id="KW-1185">Reference proteome</keyword>
<protein>
    <submittedName>
        <fullName evidence="1">Uncharacterized protein</fullName>
    </submittedName>
</protein>
<reference evidence="1" key="1">
    <citation type="submission" date="2023-03" db="EMBL/GenBank/DDBJ databases">
        <title>Massive genome expansion in bonnet fungi (Mycena s.s.) driven by repeated elements and novel gene families across ecological guilds.</title>
        <authorList>
            <consortium name="Lawrence Berkeley National Laboratory"/>
            <person name="Harder C.B."/>
            <person name="Miyauchi S."/>
            <person name="Viragh M."/>
            <person name="Kuo A."/>
            <person name="Thoen E."/>
            <person name="Andreopoulos B."/>
            <person name="Lu D."/>
            <person name="Skrede I."/>
            <person name="Drula E."/>
            <person name="Henrissat B."/>
            <person name="Morin E."/>
            <person name="Kohler A."/>
            <person name="Barry K."/>
            <person name="LaButti K."/>
            <person name="Morin E."/>
            <person name="Salamov A."/>
            <person name="Lipzen A."/>
            <person name="Mereny Z."/>
            <person name="Hegedus B."/>
            <person name="Baldrian P."/>
            <person name="Stursova M."/>
            <person name="Weitz H."/>
            <person name="Taylor A."/>
            <person name="Grigoriev I.V."/>
            <person name="Nagy L.G."/>
            <person name="Martin F."/>
            <person name="Kauserud H."/>
        </authorList>
    </citation>
    <scope>NUCLEOTIDE SEQUENCE</scope>
    <source>
        <strain evidence="1">9284</strain>
    </source>
</reference>
<gene>
    <name evidence="1" type="ORF">FB45DRAFT_873087</name>
</gene>
<evidence type="ECO:0000313" key="1">
    <source>
        <dbReference type="EMBL" id="KAJ7616638.1"/>
    </source>
</evidence>